<dbReference type="AlphaFoldDB" id="A0A183A745"/>
<dbReference type="GO" id="GO:0000164">
    <property type="term" value="C:protein phosphatase type 1 complex"/>
    <property type="evidence" value="ECO:0007669"/>
    <property type="project" value="TreeGrafter"/>
</dbReference>
<organism evidence="5">
    <name type="scientific">Echinostoma caproni</name>
    <dbReference type="NCBI Taxonomy" id="27848"/>
    <lineage>
        <taxon>Eukaryota</taxon>
        <taxon>Metazoa</taxon>
        <taxon>Spiralia</taxon>
        <taxon>Lophotrochozoa</taxon>
        <taxon>Platyhelminthes</taxon>
        <taxon>Trematoda</taxon>
        <taxon>Digenea</taxon>
        <taxon>Plagiorchiida</taxon>
        <taxon>Echinostomata</taxon>
        <taxon>Echinostomatoidea</taxon>
        <taxon>Echinostomatidae</taxon>
        <taxon>Echinostoma</taxon>
    </lineage>
</organism>
<dbReference type="PANTHER" id="PTHR12307">
    <property type="entry name" value="PROTEIN PHOSPHATASE 1 REGULATORY SUBUNIT"/>
    <property type="match status" value="1"/>
</dbReference>
<gene>
    <name evidence="3" type="ORF">ECPE_LOCUS2780</name>
</gene>
<evidence type="ECO:0000313" key="3">
    <source>
        <dbReference type="EMBL" id="VDP67403.1"/>
    </source>
</evidence>
<dbReference type="WBParaSite" id="ECPE_0000278301-mRNA-1">
    <property type="protein sequence ID" value="ECPE_0000278301-mRNA-1"/>
    <property type="gene ID" value="ECPE_0000278301"/>
</dbReference>
<accession>A0A183A745</accession>
<dbReference type="GO" id="GO:0005979">
    <property type="term" value="P:regulation of glycogen biosynthetic process"/>
    <property type="evidence" value="ECO:0007669"/>
    <property type="project" value="TreeGrafter"/>
</dbReference>
<feature type="domain" description="CBM21" evidence="2">
    <location>
        <begin position="181"/>
        <end position="291"/>
    </location>
</feature>
<sequence length="374" mass="41483">MYAWTDPNSYQENSVADAPLKQGAELQTCGSDLQYAYPGRLTMSDSSFSPLKRSPVTTINSARLTDTLSLPTFVPFEGRQMFDATPSSESADEIPKPKRSSSLKSTRTPPGTPGQKAVRFADALGLDLATVRHVFDQENPPKIPASATFDLQLDSDECIAKLGAKQFGLCFAQPGAASNFIRRVLNETVCLEDCHVDMPRGILTGTIRVKSLGFEKHIAVRITYNNWVTFFDSQASYVQGSHDGATDRFSFSVVFPDTMVPGDRAQFAIRYETHTGEQFWDNNHGQNYCVTFFHPIHSSSPQSRCAEIVSHRVLLVSITGLSKSTNHAFSSRLFTAFITYTNPHFPELPAYLHSLRLIKVSSLLIFTSTLCRPF</sequence>
<dbReference type="GO" id="GO:0008157">
    <property type="term" value="F:protein phosphatase 1 binding"/>
    <property type="evidence" value="ECO:0007669"/>
    <property type="project" value="TreeGrafter"/>
</dbReference>
<dbReference type="PANTHER" id="PTHR12307:SF53">
    <property type="entry name" value="PROTEIN PHOSPHATASE 1 REGULATORY SUBUNIT"/>
    <property type="match status" value="1"/>
</dbReference>
<dbReference type="OrthoDB" id="8942186at2759"/>
<reference evidence="3 4" key="2">
    <citation type="submission" date="2018-11" db="EMBL/GenBank/DDBJ databases">
        <authorList>
            <consortium name="Pathogen Informatics"/>
        </authorList>
    </citation>
    <scope>NUCLEOTIDE SEQUENCE [LARGE SCALE GENOMIC DNA]</scope>
    <source>
        <strain evidence="3 4">Egypt</strain>
    </source>
</reference>
<dbReference type="EMBL" id="UZAN01039849">
    <property type="protein sequence ID" value="VDP67403.1"/>
    <property type="molecule type" value="Genomic_DNA"/>
</dbReference>
<dbReference type="InterPro" id="IPR038175">
    <property type="entry name" value="CBM21_dom_sf"/>
</dbReference>
<dbReference type="InterPro" id="IPR050782">
    <property type="entry name" value="PP1_regulatory_subunit_3"/>
</dbReference>
<proteinExistence type="predicted"/>
<evidence type="ECO:0000313" key="5">
    <source>
        <dbReference type="WBParaSite" id="ECPE_0000278301-mRNA-1"/>
    </source>
</evidence>
<feature type="region of interest" description="Disordered" evidence="1">
    <location>
        <begin position="84"/>
        <end position="116"/>
    </location>
</feature>
<dbReference type="InterPro" id="IPR005036">
    <property type="entry name" value="CBM21_dom"/>
</dbReference>
<name>A0A183A745_9TREM</name>
<keyword evidence="4" id="KW-1185">Reference proteome</keyword>
<evidence type="ECO:0000259" key="2">
    <source>
        <dbReference type="PROSITE" id="PS51159"/>
    </source>
</evidence>
<dbReference type="PROSITE" id="PS51159">
    <property type="entry name" value="CBM21"/>
    <property type="match status" value="1"/>
</dbReference>
<feature type="compositionally biased region" description="Polar residues" evidence="1">
    <location>
        <begin position="100"/>
        <end position="109"/>
    </location>
</feature>
<evidence type="ECO:0000256" key="1">
    <source>
        <dbReference type="SAM" id="MobiDB-lite"/>
    </source>
</evidence>
<reference evidence="5" key="1">
    <citation type="submission" date="2016-06" db="UniProtKB">
        <authorList>
            <consortium name="WormBaseParasite"/>
        </authorList>
    </citation>
    <scope>IDENTIFICATION</scope>
</reference>
<dbReference type="Gene3D" id="2.60.40.2440">
    <property type="entry name" value="Carbohydrate binding type-21 domain"/>
    <property type="match status" value="1"/>
</dbReference>
<dbReference type="Proteomes" id="UP000272942">
    <property type="component" value="Unassembled WGS sequence"/>
</dbReference>
<evidence type="ECO:0000313" key="4">
    <source>
        <dbReference type="Proteomes" id="UP000272942"/>
    </source>
</evidence>
<dbReference type="GO" id="GO:2001069">
    <property type="term" value="F:glycogen binding"/>
    <property type="evidence" value="ECO:0007669"/>
    <property type="project" value="TreeGrafter"/>
</dbReference>
<protein>
    <submittedName>
        <fullName evidence="5">CBM21 domain-containing protein</fullName>
    </submittedName>
</protein>
<dbReference type="Pfam" id="PF03370">
    <property type="entry name" value="CBM_21"/>
    <property type="match status" value="1"/>
</dbReference>